<feature type="transmembrane region" description="Helical" evidence="2">
    <location>
        <begin position="45"/>
        <end position="64"/>
    </location>
</feature>
<proteinExistence type="predicted"/>
<keyword evidence="2" id="KW-0472">Membrane</keyword>
<evidence type="ECO:0000256" key="1">
    <source>
        <dbReference type="SAM" id="MobiDB-lite"/>
    </source>
</evidence>
<dbReference type="EMBL" id="CP067993">
    <property type="protein sequence ID" value="QQQ40949.1"/>
    <property type="molecule type" value="Genomic_DNA"/>
</dbReference>
<dbReference type="Proteomes" id="UP000596095">
    <property type="component" value="Chromosome"/>
</dbReference>
<dbReference type="RefSeq" id="WP_201116695.1">
    <property type="nucleotide sequence ID" value="NZ_CP067993.1"/>
</dbReference>
<evidence type="ECO:0000313" key="3">
    <source>
        <dbReference type="EMBL" id="QQQ40949.1"/>
    </source>
</evidence>
<reference evidence="3 4" key="1">
    <citation type="submission" date="2021-01" db="EMBL/GenBank/DDBJ databases">
        <title>Genome Characterization of a novel Stenotrophomonas isolate with high keratinase activity.</title>
        <authorList>
            <person name="Cao Z.-J."/>
        </authorList>
    </citation>
    <scope>NUCLEOTIDE SEQUENCE [LARGE SCALE GENOMIC DNA]</scope>
    <source>
        <strain evidence="3 4">DHHJ</strain>
    </source>
</reference>
<gene>
    <name evidence="3" type="ORF">JJL50_13390</name>
</gene>
<accession>A0ABD7BZE4</accession>
<evidence type="ECO:0000256" key="2">
    <source>
        <dbReference type="SAM" id="Phobius"/>
    </source>
</evidence>
<feature type="region of interest" description="Disordered" evidence="1">
    <location>
        <begin position="1"/>
        <end position="20"/>
    </location>
</feature>
<sequence>MDDLRALHPRGRMPPNPKGNQGMSVLDGLSECWWLSNTCSLDWDAVASVGTVAGVLVALFAPVVRRALTGRKVDTIFVAAHMSELRGIRAKIRRLQRALNAIEFDEDEDIVRLSSADSRLVKEVAIECSAFKPGVVDLARYPGLDLHLASIVTRGIYEVSKVGHAIGNRENGMPHLEVATYEIPLWQATVDRTMRVLNGADRACVKANQRSVKGWRMRAVRKHAASFFASIKLKLSIRTGRTG</sequence>
<dbReference type="AlphaFoldDB" id="A0ABD7BZE4"/>
<protein>
    <submittedName>
        <fullName evidence="3">Uncharacterized protein</fullName>
    </submittedName>
</protein>
<name>A0ABD7BZE4_STEMA</name>
<evidence type="ECO:0000313" key="4">
    <source>
        <dbReference type="Proteomes" id="UP000596095"/>
    </source>
</evidence>
<organism evidence="3 4">
    <name type="scientific">Stenotrophomonas maltophilia</name>
    <name type="common">Pseudomonas maltophilia</name>
    <name type="synonym">Xanthomonas maltophilia</name>
    <dbReference type="NCBI Taxonomy" id="40324"/>
    <lineage>
        <taxon>Bacteria</taxon>
        <taxon>Pseudomonadati</taxon>
        <taxon>Pseudomonadota</taxon>
        <taxon>Gammaproteobacteria</taxon>
        <taxon>Lysobacterales</taxon>
        <taxon>Lysobacteraceae</taxon>
        <taxon>Stenotrophomonas</taxon>
        <taxon>Stenotrophomonas maltophilia group</taxon>
    </lineage>
</organism>
<keyword evidence="2" id="KW-1133">Transmembrane helix</keyword>
<keyword evidence="2" id="KW-0812">Transmembrane</keyword>